<dbReference type="PANTHER" id="PTHR31060">
    <property type="entry name" value="OSJNBA0011J08.25 PROTEIN-RELATED"/>
    <property type="match status" value="1"/>
</dbReference>
<dbReference type="EMBL" id="LFYR01000958">
    <property type="protein sequence ID" value="KMZ66666.1"/>
    <property type="molecule type" value="Genomic_DNA"/>
</dbReference>
<keyword evidence="3" id="KW-0833">Ubl conjugation pathway</keyword>
<dbReference type="UniPathway" id="UPA00143"/>
<comment type="function">
    <text evidence="1">May act as a substrate-specific adapter of an E3 ubiquitin-protein ligase complex (CUL3-RBX1-BTB) which mediates the ubiquitination and subsequent proteasomal degradation of target proteins.</text>
</comment>
<protein>
    <recommendedName>
        <fullName evidence="5">At3g05675-like ankyrin-like domain-containing protein</fullName>
    </recommendedName>
</protein>
<feature type="compositionally biased region" description="Low complexity" evidence="4">
    <location>
        <begin position="1"/>
        <end position="15"/>
    </location>
</feature>
<evidence type="ECO:0000259" key="5">
    <source>
        <dbReference type="Pfam" id="PF25553"/>
    </source>
</evidence>
<dbReference type="PANTHER" id="PTHR31060:SF3">
    <property type="entry name" value="OS04G0579700 PROTEIN"/>
    <property type="match status" value="1"/>
</dbReference>
<gene>
    <name evidence="6" type="ORF">ZOSMA_28G00220</name>
</gene>
<dbReference type="GO" id="GO:0016567">
    <property type="term" value="P:protein ubiquitination"/>
    <property type="evidence" value="ECO:0007669"/>
    <property type="project" value="UniProtKB-UniPathway"/>
</dbReference>
<dbReference type="InterPro" id="IPR058039">
    <property type="entry name" value="At3g05675-like_ankyrin"/>
</dbReference>
<evidence type="ECO:0000313" key="6">
    <source>
        <dbReference type="EMBL" id="KMZ66666.1"/>
    </source>
</evidence>
<reference evidence="7" key="1">
    <citation type="journal article" date="2016" name="Nature">
        <title>The genome of the seagrass Zostera marina reveals angiosperm adaptation to the sea.</title>
        <authorList>
            <person name="Olsen J.L."/>
            <person name="Rouze P."/>
            <person name="Verhelst B."/>
            <person name="Lin Y.-C."/>
            <person name="Bayer T."/>
            <person name="Collen J."/>
            <person name="Dattolo E."/>
            <person name="De Paoli E."/>
            <person name="Dittami S."/>
            <person name="Maumus F."/>
            <person name="Michel G."/>
            <person name="Kersting A."/>
            <person name="Lauritano C."/>
            <person name="Lohaus R."/>
            <person name="Toepel M."/>
            <person name="Tonon T."/>
            <person name="Vanneste K."/>
            <person name="Amirebrahimi M."/>
            <person name="Brakel J."/>
            <person name="Bostroem C."/>
            <person name="Chovatia M."/>
            <person name="Grimwood J."/>
            <person name="Jenkins J.W."/>
            <person name="Jueterbock A."/>
            <person name="Mraz A."/>
            <person name="Stam W.T."/>
            <person name="Tice H."/>
            <person name="Bornberg-Bauer E."/>
            <person name="Green P.J."/>
            <person name="Pearson G.A."/>
            <person name="Procaccini G."/>
            <person name="Duarte C.M."/>
            <person name="Schmutz J."/>
            <person name="Reusch T.B.H."/>
            <person name="Van de Peer Y."/>
        </authorList>
    </citation>
    <scope>NUCLEOTIDE SEQUENCE [LARGE SCALE GENOMIC DNA]</scope>
    <source>
        <strain evidence="7">cv. Finnish</strain>
    </source>
</reference>
<evidence type="ECO:0000256" key="1">
    <source>
        <dbReference type="ARBA" id="ARBA00002668"/>
    </source>
</evidence>
<proteinExistence type="predicted"/>
<evidence type="ECO:0000256" key="3">
    <source>
        <dbReference type="ARBA" id="ARBA00022786"/>
    </source>
</evidence>
<feature type="region of interest" description="Disordered" evidence="4">
    <location>
        <begin position="1"/>
        <end position="23"/>
    </location>
</feature>
<evidence type="ECO:0000256" key="2">
    <source>
        <dbReference type="ARBA" id="ARBA00004906"/>
    </source>
</evidence>
<evidence type="ECO:0000313" key="7">
    <source>
        <dbReference type="Proteomes" id="UP000036987"/>
    </source>
</evidence>
<dbReference type="Pfam" id="PF25553">
    <property type="entry name" value="BTB-POZ_ANK-like"/>
    <property type="match status" value="1"/>
</dbReference>
<dbReference type="InterPro" id="IPR038920">
    <property type="entry name" value="At3g05675-like"/>
</dbReference>
<organism evidence="6 7">
    <name type="scientific">Zostera marina</name>
    <name type="common">Eelgrass</name>
    <dbReference type="NCBI Taxonomy" id="29655"/>
    <lineage>
        <taxon>Eukaryota</taxon>
        <taxon>Viridiplantae</taxon>
        <taxon>Streptophyta</taxon>
        <taxon>Embryophyta</taxon>
        <taxon>Tracheophyta</taxon>
        <taxon>Spermatophyta</taxon>
        <taxon>Magnoliopsida</taxon>
        <taxon>Liliopsida</taxon>
        <taxon>Zosteraceae</taxon>
        <taxon>Zostera</taxon>
    </lineage>
</organism>
<comment type="caution">
    <text evidence="6">The sequence shown here is derived from an EMBL/GenBank/DDBJ whole genome shotgun (WGS) entry which is preliminary data.</text>
</comment>
<accession>A0A0K9PCI6</accession>
<evidence type="ECO:0000256" key="4">
    <source>
        <dbReference type="SAM" id="MobiDB-lite"/>
    </source>
</evidence>
<dbReference type="Proteomes" id="UP000036987">
    <property type="component" value="Unassembled WGS sequence"/>
</dbReference>
<name>A0A0K9PCI6_ZOSMR</name>
<comment type="pathway">
    <text evidence="2">Protein modification; protein ubiquitination.</text>
</comment>
<feature type="domain" description="At3g05675-like ankyrin-like" evidence="5">
    <location>
        <begin position="19"/>
        <end position="97"/>
    </location>
</feature>
<dbReference type="OrthoDB" id="1712049at2759"/>
<sequence>MLRESNSSGSGNNNGRKNRSNDLNKESLYTSFETCLSLLGCYMTSAANSNLIEVTQIARQADNLHWILDILIDRQITDEFLSTWSAQTELSVIHTKVPSIDK</sequence>
<dbReference type="AlphaFoldDB" id="A0A0K9PCI6"/>
<keyword evidence="7" id="KW-1185">Reference proteome</keyword>